<gene>
    <name evidence="1" type="ORF">CCMSSC00406_0005540</name>
</gene>
<protein>
    <submittedName>
        <fullName evidence="1">Uncharacterized protein</fullName>
    </submittedName>
</protein>
<dbReference type="EMBL" id="WQMT02000006">
    <property type="protein sequence ID" value="KAG9221627.1"/>
    <property type="molecule type" value="Genomic_DNA"/>
</dbReference>
<organism evidence="1 2">
    <name type="scientific">Pleurotus cornucopiae</name>
    <name type="common">Cornucopia mushroom</name>
    <dbReference type="NCBI Taxonomy" id="5321"/>
    <lineage>
        <taxon>Eukaryota</taxon>
        <taxon>Fungi</taxon>
        <taxon>Dikarya</taxon>
        <taxon>Basidiomycota</taxon>
        <taxon>Agaricomycotina</taxon>
        <taxon>Agaricomycetes</taxon>
        <taxon>Agaricomycetidae</taxon>
        <taxon>Agaricales</taxon>
        <taxon>Pleurotineae</taxon>
        <taxon>Pleurotaceae</taxon>
        <taxon>Pleurotus</taxon>
    </lineage>
</organism>
<accession>A0ACB7ITW3</accession>
<evidence type="ECO:0000313" key="1">
    <source>
        <dbReference type="EMBL" id="KAG9221627.1"/>
    </source>
</evidence>
<proteinExistence type="predicted"/>
<keyword evidence="2" id="KW-1185">Reference proteome</keyword>
<comment type="caution">
    <text evidence="1">The sequence shown here is derived from an EMBL/GenBank/DDBJ whole genome shotgun (WGS) entry which is preliminary data.</text>
</comment>
<name>A0ACB7ITW3_PLECO</name>
<evidence type="ECO:0000313" key="2">
    <source>
        <dbReference type="Proteomes" id="UP000824881"/>
    </source>
</evidence>
<sequence>MVMAIIGVVPILALSSTLLPLVKAYSFNIQSTPRQCQNLTVTITGDGGQAPYRLLIIPFGPSPLPNNTEVRRIQDVAFGAGQTTLSFQLRYPENSQFVAVVSDASGFGTGGTSVAATVLAADGAGSCFDASTNVSPDFVFSIEPPNQIVQCAATRIWWDNSTVQGVPSFLGIIPGGQSFSVPQGSLSNVPSQGTGFSWTPSVRAGTTLIIAGGDNRGAGSAGSSLNTVSAGINPNNDCLNDNSPSSTPGSPAGGSYPTNTSGAQVGGGGGGGSSNTGAIVGGVIGGVVALAALILALFFFRRRSQNKKSTKERPVDLLQDDDDTGHRGELPQYYQPEPFMMPEPSARVSTDAGSIAAQTDDRGRPLSGVTSTSRSGTPDLLGFGAAGTAATSTSGSSSGRKSGMPRPLRAVNIIQHEDAGPSDAPKADEDEPETIELPPAYTNIRSETPTRPA</sequence>
<dbReference type="Proteomes" id="UP000824881">
    <property type="component" value="Unassembled WGS sequence"/>
</dbReference>
<reference evidence="1 2" key="1">
    <citation type="journal article" date="2021" name="Appl. Environ. Microbiol.">
        <title>Genetic linkage and physical mapping for an oyster mushroom Pleurotus cornucopiae and QTL analysis for the trait cap color.</title>
        <authorList>
            <person name="Zhang Y."/>
            <person name="Gao W."/>
            <person name="Sonnenberg A."/>
            <person name="Chen Q."/>
            <person name="Zhang J."/>
            <person name="Huang C."/>
        </authorList>
    </citation>
    <scope>NUCLEOTIDE SEQUENCE [LARGE SCALE GENOMIC DNA]</scope>
    <source>
        <strain evidence="1">CCMSSC00406</strain>
    </source>
</reference>